<dbReference type="UniPathway" id="UPA00378"/>
<evidence type="ECO:0000313" key="14">
    <source>
        <dbReference type="Proteomes" id="UP000033405"/>
    </source>
</evidence>
<dbReference type="PANTHER" id="PTHR12526:SF629">
    <property type="entry name" value="TEICHURONIC ACID BIOSYNTHESIS GLYCOSYLTRANSFERASE TUAH-RELATED"/>
    <property type="match status" value="1"/>
</dbReference>
<feature type="domain" description="GtfA extended beta-sheet meander" evidence="12">
    <location>
        <begin position="95"/>
        <end position="191"/>
    </location>
</feature>
<evidence type="ECO:0000256" key="8">
    <source>
        <dbReference type="ARBA" id="ARBA00022741"/>
    </source>
</evidence>
<evidence type="ECO:0000256" key="10">
    <source>
        <dbReference type="ARBA" id="ARBA00052053"/>
    </source>
</evidence>
<dbReference type="FunFam" id="3.40.50.2000:FF:000196">
    <property type="entry name" value="UDP-N-acetylglucosamine--peptide N-acetylglucosaminyltransferase GtfA subunit"/>
    <property type="match status" value="1"/>
</dbReference>
<evidence type="ECO:0000256" key="5">
    <source>
        <dbReference type="ARBA" id="ARBA00022490"/>
    </source>
</evidence>
<dbReference type="EMBL" id="JYOV01000027">
    <property type="protein sequence ID" value="KJU87916.1"/>
    <property type="molecule type" value="Genomic_DNA"/>
</dbReference>
<dbReference type="Gene3D" id="3.40.50.2000">
    <property type="entry name" value="Glycogen Phosphorylase B"/>
    <property type="match status" value="2"/>
</dbReference>
<evidence type="ECO:0000256" key="2">
    <source>
        <dbReference type="ARBA" id="ARBA00004922"/>
    </source>
</evidence>
<evidence type="ECO:0000256" key="9">
    <source>
        <dbReference type="ARBA" id="ARBA00023136"/>
    </source>
</evidence>
<name>A0A0F3H174_9STRE</name>
<gene>
    <name evidence="11" type="primary">gtfA</name>
    <name evidence="13" type="ORF">TZ96_01934</name>
</gene>
<keyword evidence="7 11" id="KW-0808">Transferase</keyword>
<comment type="similarity">
    <text evidence="3 11">Belongs to the glycosyltransferase group 1 family. Glycosyltransferase 4 subfamily.</text>
</comment>
<dbReference type="CDD" id="cd04949">
    <property type="entry name" value="GT4_GtfA-like"/>
    <property type="match status" value="1"/>
</dbReference>
<evidence type="ECO:0000313" key="13">
    <source>
        <dbReference type="EMBL" id="KJU87916.1"/>
    </source>
</evidence>
<dbReference type="Pfam" id="PF22145">
    <property type="entry name" value="GtfA_EBD"/>
    <property type="match status" value="1"/>
</dbReference>
<dbReference type="HAMAP" id="MF_01472">
    <property type="entry name" value="GtfA"/>
    <property type="match status" value="1"/>
</dbReference>
<evidence type="ECO:0000256" key="1">
    <source>
        <dbReference type="ARBA" id="ARBA00004202"/>
    </source>
</evidence>
<comment type="pathway">
    <text evidence="2 11">Protein modification; protein glycosylation.</text>
</comment>
<accession>A0A0F3H174</accession>
<evidence type="ECO:0000256" key="7">
    <source>
        <dbReference type="ARBA" id="ARBA00022679"/>
    </source>
</evidence>
<feature type="binding site" evidence="11">
    <location>
        <begin position="16"/>
        <end position="19"/>
    </location>
    <ligand>
        <name>UDP</name>
        <dbReference type="ChEBI" id="CHEBI:58223"/>
    </ligand>
</feature>
<evidence type="ECO:0000256" key="6">
    <source>
        <dbReference type="ARBA" id="ARBA00022676"/>
    </source>
</evidence>
<dbReference type="GO" id="GO:0000166">
    <property type="term" value="F:nucleotide binding"/>
    <property type="evidence" value="ECO:0007669"/>
    <property type="project" value="UniProtKB-KW"/>
</dbReference>
<keyword evidence="4 11" id="KW-1003">Cell membrane</keyword>
<organism evidence="13 14">
    <name type="scientific">Streptococcus infantis</name>
    <dbReference type="NCBI Taxonomy" id="68892"/>
    <lineage>
        <taxon>Bacteria</taxon>
        <taxon>Bacillati</taxon>
        <taxon>Bacillota</taxon>
        <taxon>Bacilli</taxon>
        <taxon>Lactobacillales</taxon>
        <taxon>Streptococcaceae</taxon>
        <taxon>Streptococcus</taxon>
    </lineage>
</organism>
<evidence type="ECO:0000256" key="3">
    <source>
        <dbReference type="ARBA" id="ARBA00009481"/>
    </source>
</evidence>
<keyword evidence="8 11" id="KW-0547">Nucleotide-binding</keyword>
<comment type="subcellular location">
    <subcellularLocation>
        <location evidence="1 11">Cell membrane</location>
        <topology evidence="1 11">Peripheral membrane protein</topology>
    </subcellularLocation>
    <subcellularLocation>
        <location evidence="11">Cytoplasm</location>
    </subcellularLocation>
    <text evidence="11">Cell membrane association requires GtfB.</text>
</comment>
<dbReference type="FunFam" id="3.40.50.2000:FF:000209">
    <property type="entry name" value="UDP-N-acetylglucosamine--peptide N-acetylglucosaminyltransferase GtfA subunit"/>
    <property type="match status" value="1"/>
</dbReference>
<dbReference type="GO" id="GO:0017122">
    <property type="term" value="C:protein N-acetylglucosaminyltransferase complex"/>
    <property type="evidence" value="ECO:0007669"/>
    <property type="project" value="UniProtKB-UniRule"/>
</dbReference>
<protein>
    <recommendedName>
        <fullName evidence="11">UDP-N-acetylglucosamine--peptide N-acetylglucosaminyltransferase GtfA subunit</fullName>
        <ecNumber evidence="11">2.4.1.-</ecNumber>
    </recommendedName>
    <alternativeName>
        <fullName evidence="11">Glycosyltransferase GtfA</fullName>
    </alternativeName>
</protein>
<dbReference type="GO" id="GO:0005737">
    <property type="term" value="C:cytoplasm"/>
    <property type="evidence" value="ECO:0007669"/>
    <property type="project" value="UniProtKB-SubCell"/>
</dbReference>
<evidence type="ECO:0000256" key="11">
    <source>
        <dbReference type="HAMAP-Rule" id="MF_01472"/>
    </source>
</evidence>
<dbReference type="AlphaFoldDB" id="A0A0F3H174"/>
<feature type="binding site" evidence="11">
    <location>
        <begin position="404"/>
        <end position="407"/>
    </location>
    <ligand>
        <name>N-acetyl-D-glucosamine</name>
        <dbReference type="ChEBI" id="CHEBI:506227"/>
    </ligand>
</feature>
<dbReference type="SUPFAM" id="SSF53756">
    <property type="entry name" value="UDP-Glycosyltransferase/glycogen phosphorylase"/>
    <property type="match status" value="1"/>
</dbReference>
<evidence type="ECO:0000259" key="12">
    <source>
        <dbReference type="Pfam" id="PF22145"/>
    </source>
</evidence>
<dbReference type="GO" id="GO:0005886">
    <property type="term" value="C:plasma membrane"/>
    <property type="evidence" value="ECO:0007669"/>
    <property type="project" value="UniProtKB-SubCell"/>
</dbReference>
<keyword evidence="6 11" id="KW-0328">Glycosyltransferase</keyword>
<comment type="function">
    <text evidence="11">Required for polymorphic O-glycosylation of the serine-rich repeat protein in this bacteria. Catalyzes the first step in glycosylation by transferring N-acetylglucosamine from UDP-GlcNAc to serine residues in the substrate protein. Part of the accessory SecA2/SecY2 system specifically required to export serine-rich repeat cell wall proteins usually encoded upstream in the same operon.</text>
</comment>
<evidence type="ECO:0000256" key="4">
    <source>
        <dbReference type="ARBA" id="ARBA00022475"/>
    </source>
</evidence>
<dbReference type="Proteomes" id="UP000033405">
    <property type="component" value="Unassembled WGS sequence"/>
</dbReference>
<comment type="subunit">
    <text evidence="11">Forms a heterotetramer with 2 subunits each of GtfA and GtfB. Part of the accessory SecA2/SecY2 protein translocation apparatus.</text>
</comment>
<keyword evidence="9 11" id="KW-0472">Membrane</keyword>
<dbReference type="GO" id="GO:0016757">
    <property type="term" value="F:glycosyltransferase activity"/>
    <property type="evidence" value="ECO:0007669"/>
    <property type="project" value="UniProtKB-UniRule"/>
</dbReference>
<dbReference type="PANTHER" id="PTHR12526">
    <property type="entry name" value="GLYCOSYLTRANSFERASE"/>
    <property type="match status" value="1"/>
</dbReference>
<feature type="binding site" evidence="11">
    <location>
        <begin position="384"/>
        <end position="385"/>
    </location>
    <ligand>
        <name>UDP</name>
        <dbReference type="ChEBI" id="CHEBI:58223"/>
    </ligand>
</feature>
<proteinExistence type="inferred from homology"/>
<dbReference type="InterPro" id="IPR014267">
    <property type="entry name" value="GtfA"/>
</dbReference>
<comment type="catalytic activity">
    <reaction evidence="10 11">
        <text>L-seryl-[protein] + UDP-N-acetyl-alpha-D-glucosamine = 3-O-[N-acetyl-alpha-D-glucosaminyl]-L-seryl-[protein] + UDP + H(+)</text>
        <dbReference type="Rhea" id="RHEA:59872"/>
        <dbReference type="Rhea" id="RHEA-COMP:9863"/>
        <dbReference type="Rhea" id="RHEA-COMP:15471"/>
        <dbReference type="ChEBI" id="CHEBI:15378"/>
        <dbReference type="ChEBI" id="CHEBI:29999"/>
        <dbReference type="ChEBI" id="CHEBI:57705"/>
        <dbReference type="ChEBI" id="CHEBI:58223"/>
        <dbReference type="ChEBI" id="CHEBI:143279"/>
    </reaction>
</comment>
<dbReference type="NCBIfam" id="TIGR02918">
    <property type="entry name" value="accessory Sec system glycosyltransferase GtfA"/>
    <property type="match status" value="1"/>
</dbReference>
<dbReference type="InterPro" id="IPR054396">
    <property type="entry name" value="GtfA_EBD"/>
</dbReference>
<sequence length="506" mass="58143">MTIYNINLGIGWASSGVEYAQAYRAGIFRSLNLPSKFIFTDMILGDNIQHLTANIGFDDDQVIWLYTHFTDIKIAPTSVTVDDVLAYFEGVESRRERNGKIERIFFSDEDKFITCYLVDEEKDFVQHVEYVYAGKLIRKDYFSYTRYCTEYFAPKDNAANLYQRTFYNEDGTPAYEMFMNQGTEEVYRFKDRILYGKPALIRYFMQTLGLSKSDLVILDRETGIGQVVFEEAQAAHLAVVVHAEHYSENATNDDYILWNNYYDYQFTNADKVDLFIVSTDRQKEVLEQQFAHYTTHAPKIVTIPVGSVDQLTKPQENRKPFSLITASRLAKEKHIDWLVKAVIEAHKVLPELTFDIYGSGGEEGRLHEIIAAGQAEEYIKLKGHAELSQIYSQYEVYLTASTSEGFGLTLMEAIGSGLPLIGFDVPYGNQTFIEDGENGYLIPSSFDHVEDEIKKAYAEKICQLYLENRLGSMREKSYQIAEKFLTQEILNKWENTIKEVVDDSVI</sequence>
<reference evidence="13 14" key="1">
    <citation type="submission" date="2015-02" db="EMBL/GenBank/DDBJ databases">
        <title>Evolution of amylase-binding proteins of oral streptococcal species.</title>
        <authorList>
            <person name="Haase E.M."/>
        </authorList>
    </citation>
    <scope>NUCLEOTIDE SEQUENCE [LARGE SCALE GENOMIC DNA]</scope>
    <source>
        <strain evidence="13 14">UC6950A</strain>
    </source>
</reference>
<dbReference type="RefSeq" id="WP_045763914.1">
    <property type="nucleotide sequence ID" value="NZ_JYOV01000027.1"/>
</dbReference>
<dbReference type="EC" id="2.4.1.-" evidence="11"/>
<feature type="binding site" evidence="11">
    <location>
        <position position="242"/>
    </location>
    <ligand>
        <name>N-acetyl-D-glucosamine</name>
        <dbReference type="ChEBI" id="CHEBI:506227"/>
    </ligand>
</feature>
<dbReference type="Pfam" id="PF13692">
    <property type="entry name" value="Glyco_trans_1_4"/>
    <property type="match status" value="1"/>
</dbReference>
<dbReference type="PATRIC" id="fig|28037.218.peg.1898"/>
<comment type="caution">
    <text evidence="13">The sequence shown here is derived from an EMBL/GenBank/DDBJ whole genome shotgun (WGS) entry which is preliminary data.</text>
</comment>
<keyword evidence="5 11" id="KW-0963">Cytoplasm</keyword>